<reference evidence="2" key="1">
    <citation type="journal article" date="2015" name="Proc. Natl. Acad. Sci. U.S.A.">
        <title>Networks of energetic and metabolic interactions define dynamics in microbial communities.</title>
        <authorList>
            <person name="Embree M."/>
            <person name="Liu J.K."/>
            <person name="Al-Bassam M.M."/>
            <person name="Zengler K."/>
        </authorList>
    </citation>
    <scope>NUCLEOTIDE SEQUENCE</scope>
</reference>
<dbReference type="EMBL" id="LNQE01001587">
    <property type="protein sequence ID" value="KUG15096.1"/>
    <property type="molecule type" value="Genomic_DNA"/>
</dbReference>
<proteinExistence type="predicted"/>
<evidence type="ECO:0000256" key="1">
    <source>
        <dbReference type="SAM" id="MobiDB-lite"/>
    </source>
</evidence>
<gene>
    <name evidence="2" type="ORF">ASZ90_015246</name>
</gene>
<feature type="region of interest" description="Disordered" evidence="1">
    <location>
        <begin position="39"/>
        <end position="70"/>
    </location>
</feature>
<protein>
    <submittedName>
        <fullName evidence="2">Uncharacterized protein</fullName>
    </submittedName>
</protein>
<evidence type="ECO:0000313" key="2">
    <source>
        <dbReference type="EMBL" id="KUG15096.1"/>
    </source>
</evidence>
<accession>A0A0W8F2H6</accession>
<sequence length="89" mass="9429">MKAIRYQVTPVRTCWPDPGGMVTCGVGEVVGMVVAGGGSGTGAVQPDRQSSRIRTPVPSPNTSDLIHPCCRTPVLNPVRAEKEDRDRVG</sequence>
<comment type="caution">
    <text evidence="2">The sequence shown here is derived from an EMBL/GenBank/DDBJ whole genome shotgun (WGS) entry which is preliminary data.</text>
</comment>
<name>A0A0W8F2H6_9ZZZZ</name>
<dbReference type="AlphaFoldDB" id="A0A0W8F2H6"/>
<organism evidence="2">
    <name type="scientific">hydrocarbon metagenome</name>
    <dbReference type="NCBI Taxonomy" id="938273"/>
    <lineage>
        <taxon>unclassified sequences</taxon>
        <taxon>metagenomes</taxon>
        <taxon>ecological metagenomes</taxon>
    </lineage>
</organism>